<accession>A0A830CDM0</accession>
<dbReference type="GO" id="GO:0005634">
    <property type="term" value="C:nucleus"/>
    <property type="evidence" value="ECO:0007669"/>
    <property type="project" value="TreeGrafter"/>
</dbReference>
<dbReference type="InterPro" id="IPR040044">
    <property type="entry name" value="SRR1L"/>
</dbReference>
<organism evidence="3 4">
    <name type="scientific">Phtheirospermum japonicum</name>
    <dbReference type="NCBI Taxonomy" id="374723"/>
    <lineage>
        <taxon>Eukaryota</taxon>
        <taxon>Viridiplantae</taxon>
        <taxon>Streptophyta</taxon>
        <taxon>Embryophyta</taxon>
        <taxon>Tracheophyta</taxon>
        <taxon>Spermatophyta</taxon>
        <taxon>Magnoliopsida</taxon>
        <taxon>eudicotyledons</taxon>
        <taxon>Gunneridae</taxon>
        <taxon>Pentapetalae</taxon>
        <taxon>asterids</taxon>
        <taxon>lamiids</taxon>
        <taxon>Lamiales</taxon>
        <taxon>Orobanchaceae</taxon>
        <taxon>Orobanchaceae incertae sedis</taxon>
        <taxon>Phtheirospermum</taxon>
    </lineage>
</organism>
<comment type="similarity">
    <text evidence="1">Belongs to the SRR1 family.</text>
</comment>
<sequence length="284" mass="32705">MAASAEILGPEKSSQYEDWTIVLPRRGKKNNRTLRKFVIPKEEKEETQQWTPIDLETDPEKESKLMQKMQTCIQKLANSEFCRSFLNQMDEPDTLDKFLKVLGSEEKTMQMVIYGIGSIESFEPPRLQLSLAVLMKRKFDWIGEIQVFDPIISLTESKVLTSLGCNVLSVNEQGRRQALKPTLFFMPHCEAELYENLLEANWGVDKLNRLIVFGNSFDEYEQHVSICKSSDVADSRRRILSVRSFTEELGVATFSDDSFLAFHGSSWHFFRPGTGEPLRIVKYD</sequence>
<dbReference type="InterPro" id="IPR012942">
    <property type="entry name" value="SRR1-like"/>
</dbReference>
<proteinExistence type="inferred from homology"/>
<dbReference type="OrthoDB" id="551431at2759"/>
<dbReference type="Pfam" id="PF07985">
    <property type="entry name" value="SRR1"/>
    <property type="match status" value="1"/>
</dbReference>
<dbReference type="PANTHER" id="PTHR28626">
    <property type="entry name" value="SRR1-LIKE PROTEIN"/>
    <property type="match status" value="1"/>
</dbReference>
<evidence type="ECO:0000256" key="1">
    <source>
        <dbReference type="ARBA" id="ARBA00009856"/>
    </source>
</evidence>
<dbReference type="AlphaFoldDB" id="A0A830CDM0"/>
<evidence type="ECO:0000259" key="2">
    <source>
        <dbReference type="Pfam" id="PF07985"/>
    </source>
</evidence>
<comment type="caution">
    <text evidence="3">The sequence shown here is derived from an EMBL/GenBank/DDBJ whole genome shotgun (WGS) entry which is preliminary data.</text>
</comment>
<dbReference type="EMBL" id="BMAC01000475">
    <property type="protein sequence ID" value="GFP97159.1"/>
    <property type="molecule type" value="Genomic_DNA"/>
</dbReference>
<gene>
    <name evidence="3" type="ORF">PHJA_001860000</name>
</gene>
<keyword evidence="4" id="KW-1185">Reference proteome</keyword>
<dbReference type="Proteomes" id="UP000653305">
    <property type="component" value="Unassembled WGS sequence"/>
</dbReference>
<reference evidence="3" key="1">
    <citation type="submission" date="2020-07" db="EMBL/GenBank/DDBJ databases">
        <title>Ethylene signaling mediates host invasion by parasitic plants.</title>
        <authorList>
            <person name="Yoshida S."/>
        </authorList>
    </citation>
    <scope>NUCLEOTIDE SEQUENCE</scope>
    <source>
        <strain evidence="3">Okayama</strain>
    </source>
</reference>
<dbReference type="PANTHER" id="PTHR28626:SF3">
    <property type="entry name" value="SRR1-LIKE PROTEIN"/>
    <property type="match status" value="1"/>
</dbReference>
<evidence type="ECO:0000313" key="3">
    <source>
        <dbReference type="EMBL" id="GFP97159.1"/>
    </source>
</evidence>
<name>A0A830CDM0_9LAMI</name>
<evidence type="ECO:0000313" key="4">
    <source>
        <dbReference type="Proteomes" id="UP000653305"/>
    </source>
</evidence>
<dbReference type="GO" id="GO:0005737">
    <property type="term" value="C:cytoplasm"/>
    <property type="evidence" value="ECO:0007669"/>
    <property type="project" value="TreeGrafter"/>
</dbReference>
<feature type="domain" description="SRR1-like" evidence="2">
    <location>
        <begin position="102"/>
        <end position="269"/>
    </location>
</feature>
<protein>
    <submittedName>
        <fullName evidence="3">Protein sensitivity to red light reduced 1</fullName>
    </submittedName>
</protein>